<feature type="compositionally biased region" description="Basic and acidic residues" evidence="1">
    <location>
        <begin position="134"/>
        <end position="147"/>
    </location>
</feature>
<dbReference type="Gene3D" id="2.170.16.10">
    <property type="entry name" value="Hedgehog/Intein (Hint) domain"/>
    <property type="match status" value="1"/>
</dbReference>
<gene>
    <name evidence="2" type="ORF">ABUK86_17750</name>
</gene>
<evidence type="ECO:0000256" key="1">
    <source>
        <dbReference type="SAM" id="MobiDB-lite"/>
    </source>
</evidence>
<dbReference type="InterPro" id="IPR030934">
    <property type="entry name" value="Intein_C"/>
</dbReference>
<dbReference type="Pfam" id="PF07591">
    <property type="entry name" value="PT-HINT"/>
    <property type="match status" value="1"/>
</dbReference>
<evidence type="ECO:0000313" key="3">
    <source>
        <dbReference type="Proteomes" id="UP001432401"/>
    </source>
</evidence>
<dbReference type="Proteomes" id="UP001432401">
    <property type="component" value="Unassembled WGS sequence"/>
</dbReference>
<dbReference type="PROSITE" id="PS50818">
    <property type="entry name" value="INTEIN_C_TER"/>
    <property type="match status" value="1"/>
</dbReference>
<dbReference type="SUPFAM" id="SSF51294">
    <property type="entry name" value="Hedgehog/intein (Hint) domain"/>
    <property type="match status" value="1"/>
</dbReference>
<proteinExistence type="predicted"/>
<accession>A0ABV1ZY21</accession>
<feature type="region of interest" description="Disordered" evidence="1">
    <location>
        <begin position="125"/>
        <end position="150"/>
    </location>
</feature>
<dbReference type="NCBIfam" id="TIGR01443">
    <property type="entry name" value="intein_Cterm"/>
    <property type="match status" value="1"/>
</dbReference>
<reference evidence="2 3" key="1">
    <citation type="submission" date="2024-06" db="EMBL/GenBank/DDBJ databases">
        <authorList>
            <person name="Bataeva Y.V."/>
            <person name="Grigorian L.N."/>
            <person name="Solomentsev V.I."/>
        </authorList>
    </citation>
    <scope>NUCLEOTIDE SEQUENCE [LARGE SCALE GENOMIC DNA]</scope>
    <source>
        <strain evidence="3">SCPM-O-B-12605 (RCAM04882)</strain>
    </source>
</reference>
<dbReference type="RefSeq" id="WP_352984537.1">
    <property type="nucleotide sequence ID" value="NZ_JBEQNA010000011.1"/>
</dbReference>
<dbReference type="InterPro" id="IPR036844">
    <property type="entry name" value="Hint_dom_sf"/>
</dbReference>
<evidence type="ECO:0000313" key="2">
    <source>
        <dbReference type="EMBL" id="MES0835626.1"/>
    </source>
</evidence>
<dbReference type="EMBL" id="JBEQNB010000009">
    <property type="protein sequence ID" value="MES0835626.1"/>
    <property type="molecule type" value="Genomic_DNA"/>
</dbReference>
<keyword evidence="3" id="KW-1185">Reference proteome</keyword>
<comment type="caution">
    <text evidence="2">The sequence shown here is derived from an EMBL/GenBank/DDBJ whole genome shotgun (WGS) entry which is preliminary data.</text>
</comment>
<name>A0ABV1ZY21_9ACTN</name>
<protein>
    <submittedName>
        <fullName evidence="2">Polymorphic toxin-type HINT domain-containing protein</fullName>
    </submittedName>
</protein>
<organism evidence="2 3">
    <name type="scientific">Nocardiopsis tropica</name>
    <dbReference type="NCBI Taxonomy" id="109330"/>
    <lineage>
        <taxon>Bacteria</taxon>
        <taxon>Bacillati</taxon>
        <taxon>Actinomycetota</taxon>
        <taxon>Actinomycetes</taxon>
        <taxon>Streptosporangiales</taxon>
        <taxon>Nocardiopsidaceae</taxon>
        <taxon>Nocardiopsis</taxon>
    </lineage>
</organism>
<sequence length="212" mass="22811">MGEGVKPLVEITVDAATQIDADSLGQGELPDGPSRPGPTVLGDAISAIDGHPFWVPPLGKWVDAIDLVPGMWFLPSEGTLVQVAGMRVWAEPEQVYNLTVQKLHTYYVVAGEAPVLVHNSGVCPTGAPQPADGKFSKRNGEPGRDGAADEANAWDQMEMDGAVVMRNETAVSEPGMRARKYDGTVEINGQWYEIEVKAGTAKKNPQKRKFDD</sequence>